<dbReference type="HAMAP" id="MF_00377">
    <property type="entry name" value="DnaA_bact"/>
    <property type="match status" value="1"/>
</dbReference>
<dbReference type="AlphaFoldDB" id="A7HZD2"/>
<dbReference type="InterPro" id="IPR013317">
    <property type="entry name" value="DnaA_dom"/>
</dbReference>
<dbReference type="STRING" id="360107.CHAB381_0001"/>
<dbReference type="eggNOG" id="COG0593">
    <property type="taxonomic scope" value="Bacteria"/>
</dbReference>
<dbReference type="InterPro" id="IPR027417">
    <property type="entry name" value="P-loop_NTPase"/>
</dbReference>
<dbReference type="SMART" id="SM00382">
    <property type="entry name" value="AAA"/>
    <property type="match status" value="1"/>
</dbReference>
<feature type="domain" description="Chromosomal replication initiator DnaA C-terminal" evidence="13">
    <location>
        <begin position="343"/>
        <end position="412"/>
    </location>
</feature>
<dbReference type="HOGENOM" id="CLU_026910_3_1_7"/>
<dbReference type="KEGG" id="cha:CHAB381_0001"/>
<evidence type="ECO:0000256" key="10">
    <source>
        <dbReference type="RuleBase" id="RU000577"/>
    </source>
</evidence>
<protein>
    <recommendedName>
        <fullName evidence="8 9">Chromosomal replication initiator protein DnaA</fullName>
    </recommendedName>
</protein>
<evidence type="ECO:0000256" key="6">
    <source>
        <dbReference type="ARBA" id="ARBA00023121"/>
    </source>
</evidence>
<keyword evidence="2 8" id="KW-0963">Cytoplasm</keyword>
<dbReference type="GO" id="GO:0008289">
    <property type="term" value="F:lipid binding"/>
    <property type="evidence" value="ECO:0007669"/>
    <property type="project" value="UniProtKB-KW"/>
</dbReference>
<feature type="binding site" evidence="8">
    <location>
        <position position="147"/>
    </location>
    <ligand>
        <name>ATP</name>
        <dbReference type="ChEBI" id="CHEBI:30616"/>
    </ligand>
</feature>
<evidence type="ECO:0000256" key="5">
    <source>
        <dbReference type="ARBA" id="ARBA00022840"/>
    </source>
</evidence>
<dbReference type="CDD" id="cd06571">
    <property type="entry name" value="Bac_DnaA_C"/>
    <property type="match status" value="1"/>
</dbReference>
<dbReference type="Gene3D" id="1.10.8.60">
    <property type="match status" value="1"/>
</dbReference>
<sequence length="437" mass="49817">MISIQDKILQSLKNQISTEEWENYIKKLKFNDKASKPDYIIYIASNPYIAKFINTKYSKKIADIYEVETGVKPVVIISDGKEKNLKKDQNKSINKFKSTILSGSFSFENFIVGDSNRFAYTCAKAVAENPGERYNPLFIYGNSGLGKTHLLQSIGNYCIKDGKFVICVTSEQFANELKFHIETNSTDKFKEKYRTCDLLLIDDIQLLSTRKAAIDELFHTFNELKNKNCQIVITNDKPPQLLKDFESRLVSRFESGLVANINPPDLNTKIGILTKKAGLNGLTLNKDVIEYIAANLGDNVREMEGILTQIRAYQSLINTEISLDFVKANLKDSFYKNNSENVGFEEILQMICSEFNVKPSEIRGKNRTKNVAKARRVAIYICKNLTQNTMPKIASFFGLKDHSAVSHNIRKLKELMTDDNYLKLKVEELENKIKAKK</sequence>
<gene>
    <name evidence="8 14" type="primary">dnaA</name>
    <name evidence="14" type="ordered locus">CHAB381_0001</name>
</gene>
<dbReference type="CDD" id="cd00009">
    <property type="entry name" value="AAA"/>
    <property type="match status" value="1"/>
</dbReference>
<dbReference type="Pfam" id="PF00308">
    <property type="entry name" value="Bac_DnaA"/>
    <property type="match status" value="1"/>
</dbReference>
<dbReference type="InterPro" id="IPR001957">
    <property type="entry name" value="Chromosome_initiator_DnaA"/>
</dbReference>
<feature type="binding site" evidence="8">
    <location>
        <position position="144"/>
    </location>
    <ligand>
        <name>ATP</name>
        <dbReference type="ChEBI" id="CHEBI:30616"/>
    </ligand>
</feature>
<dbReference type="EMBL" id="CP000776">
    <property type="protein sequence ID" value="ABS51542.1"/>
    <property type="molecule type" value="Genomic_DNA"/>
</dbReference>
<keyword evidence="7 8" id="KW-0238">DNA-binding</keyword>
<dbReference type="InterPro" id="IPR038454">
    <property type="entry name" value="DnaA_N_sf"/>
</dbReference>
<dbReference type="NCBIfam" id="TIGR00362">
    <property type="entry name" value="DnaA"/>
    <property type="match status" value="1"/>
</dbReference>
<dbReference type="Gene3D" id="3.40.50.300">
    <property type="entry name" value="P-loop containing nucleotide triphosphate hydrolases"/>
    <property type="match status" value="1"/>
</dbReference>
<comment type="function">
    <text evidence="8 10">Plays an essential role in the initiation and regulation of chromosomal replication. ATP-DnaA binds to the origin of replication (oriC) to initiate formation of the DNA replication initiation complex once per cell cycle. Binds the DnaA box (a 9 base pair repeat at the origin) and separates the double-stranded (ds)DNA. Forms a right-handed helical filament on oriC DNA; dsDNA binds to the exterior of the filament while single-stranded (ss)DNA is stabiized in the filament's interior. The ATP-DnaA-oriC complex binds and stabilizes one strand of the AT-rich DNA unwinding element (DUE), permitting loading of DNA polymerase. After initiation quickly degrades to an ADP-DnaA complex that is not apt for DNA replication. Binds acidic phospholipids.</text>
</comment>
<evidence type="ECO:0000259" key="12">
    <source>
        <dbReference type="SMART" id="SM00382"/>
    </source>
</evidence>
<keyword evidence="6 8" id="KW-0446">Lipid-binding</keyword>
<dbReference type="PANTHER" id="PTHR30050">
    <property type="entry name" value="CHROMOSOMAL REPLICATION INITIATOR PROTEIN DNAA"/>
    <property type="match status" value="1"/>
</dbReference>
<dbReference type="SUPFAM" id="SSF52540">
    <property type="entry name" value="P-loop containing nucleoside triphosphate hydrolases"/>
    <property type="match status" value="1"/>
</dbReference>
<feature type="domain" description="AAA+ ATPase" evidence="12">
    <location>
        <begin position="133"/>
        <end position="265"/>
    </location>
</feature>
<feature type="region of interest" description="Domain I, interacts with DnaA modulators" evidence="8">
    <location>
        <begin position="1"/>
        <end position="89"/>
    </location>
</feature>
<name>A7HZD2_CAMHC</name>
<evidence type="ECO:0000259" key="13">
    <source>
        <dbReference type="SMART" id="SM00760"/>
    </source>
</evidence>
<dbReference type="Gene3D" id="3.30.300.180">
    <property type="match status" value="1"/>
</dbReference>
<evidence type="ECO:0000256" key="9">
    <source>
        <dbReference type="NCBIfam" id="TIGR00362"/>
    </source>
</evidence>
<evidence type="ECO:0000313" key="14">
    <source>
        <dbReference type="EMBL" id="ABS51542.1"/>
    </source>
</evidence>
<feature type="region of interest" description="Domain IV, binds dsDNA" evidence="8">
    <location>
        <begin position="315"/>
        <end position="437"/>
    </location>
</feature>
<proteinExistence type="inferred from homology"/>
<dbReference type="PRINTS" id="PR00051">
    <property type="entry name" value="DNAA"/>
</dbReference>
<dbReference type="InterPro" id="IPR020591">
    <property type="entry name" value="Chromosome_initiator_DnaA-like"/>
</dbReference>
<keyword evidence="5 8" id="KW-0067">ATP-binding</keyword>
<evidence type="ECO:0000256" key="7">
    <source>
        <dbReference type="ARBA" id="ARBA00023125"/>
    </source>
</evidence>
<dbReference type="InterPro" id="IPR013159">
    <property type="entry name" value="DnaA_C"/>
</dbReference>
<organism evidence="14 15">
    <name type="scientific">Campylobacter hominis (strain ATCC BAA-381 / DSM 21671 / CCUG 45161 / LMG 19568 / NCTC 13146 / CH001A)</name>
    <dbReference type="NCBI Taxonomy" id="360107"/>
    <lineage>
        <taxon>Bacteria</taxon>
        <taxon>Pseudomonadati</taxon>
        <taxon>Campylobacterota</taxon>
        <taxon>Epsilonproteobacteria</taxon>
        <taxon>Campylobacterales</taxon>
        <taxon>Campylobacteraceae</taxon>
        <taxon>Campylobacter</taxon>
    </lineage>
</organism>
<evidence type="ECO:0000256" key="3">
    <source>
        <dbReference type="ARBA" id="ARBA00022705"/>
    </source>
</evidence>
<dbReference type="PROSITE" id="PS01008">
    <property type="entry name" value="DNAA"/>
    <property type="match status" value="1"/>
</dbReference>
<dbReference type="SUPFAM" id="SSF48295">
    <property type="entry name" value="TrpR-like"/>
    <property type="match status" value="1"/>
</dbReference>
<comment type="domain">
    <text evidence="8">Domain I is involved in oligomerization and binding regulators, domain II is flexibile and of varying length in different bacteria, domain III forms the AAA+ region, while domain IV binds dsDNA.</text>
</comment>
<evidence type="ECO:0000256" key="4">
    <source>
        <dbReference type="ARBA" id="ARBA00022741"/>
    </source>
</evidence>
<evidence type="ECO:0000256" key="1">
    <source>
        <dbReference type="ARBA" id="ARBA00006583"/>
    </source>
</evidence>
<accession>A7HZD2</accession>
<dbReference type="Pfam" id="PF08299">
    <property type="entry name" value="Bac_DnaA_C"/>
    <property type="match status" value="1"/>
</dbReference>
<dbReference type="GO" id="GO:0005886">
    <property type="term" value="C:plasma membrane"/>
    <property type="evidence" value="ECO:0007669"/>
    <property type="project" value="TreeGrafter"/>
</dbReference>
<dbReference type="SMART" id="SM00760">
    <property type="entry name" value="Bac_DnaA_C"/>
    <property type="match status" value="1"/>
</dbReference>
<dbReference type="GO" id="GO:0006270">
    <property type="term" value="P:DNA replication initiation"/>
    <property type="evidence" value="ECO:0007669"/>
    <property type="project" value="UniProtKB-UniRule"/>
</dbReference>
<keyword evidence="15" id="KW-1185">Reference proteome</keyword>
<reference evidence="15" key="1">
    <citation type="submission" date="2007-07" db="EMBL/GenBank/DDBJ databases">
        <title>Complete genome sequence of Campylobacter hominis ATCC BAA-381, a commensal isolated from the human gastrointestinal tract.</title>
        <authorList>
            <person name="Fouts D.E."/>
            <person name="Mongodin E.F."/>
            <person name="Puiu D."/>
            <person name="Sebastian Y."/>
            <person name="Miller W.G."/>
            <person name="Mandrell R.E."/>
            <person name="Nelson K.E."/>
        </authorList>
    </citation>
    <scope>NUCLEOTIDE SEQUENCE [LARGE SCALE GENOMIC DNA]</scope>
    <source>
        <strain evidence="15">ATCC BAA-381 / LMG 19568 / NCTC 13146 / CH001A</strain>
    </source>
</reference>
<evidence type="ECO:0000256" key="2">
    <source>
        <dbReference type="ARBA" id="ARBA00022490"/>
    </source>
</evidence>
<keyword evidence="3 8" id="KW-0235">DNA replication</keyword>
<comment type="similarity">
    <text evidence="1 8 11">Belongs to the DnaA family.</text>
</comment>
<dbReference type="GO" id="GO:0003688">
    <property type="term" value="F:DNA replication origin binding"/>
    <property type="evidence" value="ECO:0007669"/>
    <property type="project" value="UniProtKB-UniRule"/>
</dbReference>
<dbReference type="GO" id="GO:0005737">
    <property type="term" value="C:cytoplasm"/>
    <property type="evidence" value="ECO:0007669"/>
    <property type="project" value="UniProtKB-SubCell"/>
</dbReference>
<dbReference type="InterPro" id="IPR018312">
    <property type="entry name" value="Chromosome_initiator_DnaA_CS"/>
</dbReference>
<comment type="caution">
    <text evidence="8">Lacks conserved residue(s) required for the propagation of feature annotation.</text>
</comment>
<evidence type="ECO:0000313" key="15">
    <source>
        <dbReference type="Proteomes" id="UP000002407"/>
    </source>
</evidence>
<comment type="subunit">
    <text evidence="8">Oligomerizes as a right-handed, spiral filament on DNA at oriC.</text>
</comment>
<dbReference type="PANTHER" id="PTHR30050:SF2">
    <property type="entry name" value="CHROMOSOMAL REPLICATION INITIATOR PROTEIN DNAA"/>
    <property type="match status" value="1"/>
</dbReference>
<evidence type="ECO:0000256" key="11">
    <source>
        <dbReference type="RuleBase" id="RU004227"/>
    </source>
</evidence>
<dbReference type="InterPro" id="IPR010921">
    <property type="entry name" value="Trp_repressor/repl_initiator"/>
</dbReference>
<dbReference type="RefSeq" id="WP_011991470.1">
    <property type="nucleotide sequence ID" value="NC_009714.1"/>
</dbReference>
<comment type="subcellular location">
    <subcellularLocation>
        <location evidence="8">Cytoplasm</location>
    </subcellularLocation>
</comment>
<dbReference type="OrthoDB" id="9807019at2"/>
<feature type="binding site" evidence="8">
    <location>
        <position position="146"/>
    </location>
    <ligand>
        <name>ATP</name>
        <dbReference type="ChEBI" id="CHEBI:30616"/>
    </ligand>
</feature>
<dbReference type="GO" id="GO:0006275">
    <property type="term" value="P:regulation of DNA replication"/>
    <property type="evidence" value="ECO:0007669"/>
    <property type="project" value="UniProtKB-UniRule"/>
</dbReference>
<evidence type="ECO:0000256" key="8">
    <source>
        <dbReference type="HAMAP-Rule" id="MF_00377"/>
    </source>
</evidence>
<dbReference type="GO" id="GO:0005524">
    <property type="term" value="F:ATP binding"/>
    <property type="evidence" value="ECO:0007669"/>
    <property type="project" value="UniProtKB-UniRule"/>
</dbReference>
<keyword evidence="4 8" id="KW-0547">Nucleotide-binding</keyword>
<dbReference type="Gene3D" id="1.10.1750.10">
    <property type="match status" value="1"/>
</dbReference>
<dbReference type="Proteomes" id="UP000002407">
    <property type="component" value="Chromosome"/>
</dbReference>
<dbReference type="InterPro" id="IPR003593">
    <property type="entry name" value="AAA+_ATPase"/>
</dbReference>
<feature type="binding site" evidence="8">
    <location>
        <position position="148"/>
    </location>
    <ligand>
        <name>ATP</name>
        <dbReference type="ChEBI" id="CHEBI:30616"/>
    </ligand>
</feature>